<evidence type="ECO:0000313" key="9">
    <source>
        <dbReference type="EMBL" id="MFC6953598.1"/>
    </source>
</evidence>
<sequence length="294" mass="31901">MVAAARFLAADASRVIAQTSAESDPNVFDAINWNLLLEAVPILVLAYFLARFSSTLLTGLADRFVAARFRVTVLIPVFKLAIYGTAVYLAFSILFDLTENQLLALSGVAGAAVGFGLKDLLADLVGGLALVVEQPYQIGDKVAIGEYYGEVVDIGLRSTSLVTPNDNLVTVPNYLFFNESIANGNAGAAEMLITVEFYVDPESDAARARELVEEAMLTSQYVYVTDDLPHEVLLDDDIHYRKITGKAYVNDLRNEFPFRTDVTKRALAAFDREGIESPKVPSGVAGEIDHPGVD</sequence>
<evidence type="ECO:0000259" key="8">
    <source>
        <dbReference type="Pfam" id="PF00924"/>
    </source>
</evidence>
<evidence type="ECO:0000256" key="6">
    <source>
        <dbReference type="ARBA" id="ARBA00023136"/>
    </source>
</evidence>
<organism evidence="9 10">
    <name type="scientific">Halorubellus litoreus</name>
    <dbReference type="NCBI Taxonomy" id="755308"/>
    <lineage>
        <taxon>Archaea</taxon>
        <taxon>Methanobacteriati</taxon>
        <taxon>Methanobacteriota</taxon>
        <taxon>Stenosarchaea group</taxon>
        <taxon>Halobacteria</taxon>
        <taxon>Halobacteriales</taxon>
        <taxon>Halorubellaceae</taxon>
        <taxon>Halorubellus</taxon>
    </lineage>
</organism>
<evidence type="ECO:0000256" key="7">
    <source>
        <dbReference type="SAM" id="Phobius"/>
    </source>
</evidence>
<dbReference type="InterPro" id="IPR045275">
    <property type="entry name" value="MscS_archaea/bacteria_type"/>
</dbReference>
<comment type="subcellular location">
    <subcellularLocation>
        <location evidence="1">Cell membrane</location>
        <topology evidence="1">Multi-pass membrane protein</topology>
    </subcellularLocation>
</comment>
<keyword evidence="3" id="KW-1003">Cell membrane</keyword>
<evidence type="ECO:0000256" key="5">
    <source>
        <dbReference type="ARBA" id="ARBA00022989"/>
    </source>
</evidence>
<name>A0ABD5VIP7_9EURY</name>
<gene>
    <name evidence="9" type="ORF">ACFQGB_12060</name>
</gene>
<comment type="similarity">
    <text evidence="2">Belongs to the MscS (TC 1.A.23) family.</text>
</comment>
<dbReference type="InterPro" id="IPR006685">
    <property type="entry name" value="MscS_channel_2nd"/>
</dbReference>
<dbReference type="InterPro" id="IPR023408">
    <property type="entry name" value="MscS_beta-dom_sf"/>
</dbReference>
<evidence type="ECO:0000313" key="10">
    <source>
        <dbReference type="Proteomes" id="UP001596395"/>
    </source>
</evidence>
<dbReference type="PANTHER" id="PTHR30221">
    <property type="entry name" value="SMALL-CONDUCTANCE MECHANOSENSITIVE CHANNEL"/>
    <property type="match status" value="1"/>
</dbReference>
<dbReference type="SUPFAM" id="SSF82689">
    <property type="entry name" value="Mechanosensitive channel protein MscS (YggB), C-terminal domain"/>
    <property type="match status" value="1"/>
</dbReference>
<dbReference type="GO" id="GO:0005886">
    <property type="term" value="C:plasma membrane"/>
    <property type="evidence" value="ECO:0007669"/>
    <property type="project" value="UniProtKB-SubCell"/>
</dbReference>
<evidence type="ECO:0000256" key="1">
    <source>
        <dbReference type="ARBA" id="ARBA00004651"/>
    </source>
</evidence>
<dbReference type="AlphaFoldDB" id="A0ABD5VIP7"/>
<proteinExistence type="inferred from homology"/>
<dbReference type="SUPFAM" id="SSF50182">
    <property type="entry name" value="Sm-like ribonucleoproteins"/>
    <property type="match status" value="1"/>
</dbReference>
<keyword evidence="5 7" id="KW-1133">Transmembrane helix</keyword>
<dbReference type="Gene3D" id="2.30.30.60">
    <property type="match status" value="1"/>
</dbReference>
<dbReference type="PANTHER" id="PTHR30221:SF1">
    <property type="entry name" value="SMALL-CONDUCTANCE MECHANOSENSITIVE CHANNEL"/>
    <property type="match status" value="1"/>
</dbReference>
<keyword evidence="6 7" id="KW-0472">Membrane</keyword>
<dbReference type="Proteomes" id="UP001596395">
    <property type="component" value="Unassembled WGS sequence"/>
</dbReference>
<keyword evidence="10" id="KW-1185">Reference proteome</keyword>
<keyword evidence="4 7" id="KW-0812">Transmembrane</keyword>
<feature type="transmembrane region" description="Helical" evidence="7">
    <location>
        <begin position="33"/>
        <end position="50"/>
    </location>
</feature>
<dbReference type="Pfam" id="PF00924">
    <property type="entry name" value="MS_channel_2nd"/>
    <property type="match status" value="1"/>
</dbReference>
<evidence type="ECO:0000256" key="3">
    <source>
        <dbReference type="ARBA" id="ARBA00022475"/>
    </source>
</evidence>
<dbReference type="RefSeq" id="WP_336350555.1">
    <property type="nucleotide sequence ID" value="NZ_JAZAQL010000002.1"/>
</dbReference>
<dbReference type="EMBL" id="JBHSXN010000002">
    <property type="protein sequence ID" value="MFC6953598.1"/>
    <property type="molecule type" value="Genomic_DNA"/>
</dbReference>
<accession>A0ABD5VIP7</accession>
<protein>
    <submittedName>
        <fullName evidence="9">Mechanosensitive ion channel family protein</fullName>
    </submittedName>
</protein>
<feature type="transmembrane region" description="Helical" evidence="7">
    <location>
        <begin position="71"/>
        <end position="95"/>
    </location>
</feature>
<dbReference type="InterPro" id="IPR011066">
    <property type="entry name" value="MscS_channel_C_sf"/>
</dbReference>
<dbReference type="InterPro" id="IPR011014">
    <property type="entry name" value="MscS_channel_TM-2"/>
</dbReference>
<feature type="domain" description="Mechanosensitive ion channel MscS" evidence="8">
    <location>
        <begin position="119"/>
        <end position="183"/>
    </location>
</feature>
<dbReference type="SUPFAM" id="SSF82861">
    <property type="entry name" value="Mechanosensitive channel protein MscS (YggB), transmembrane region"/>
    <property type="match status" value="1"/>
</dbReference>
<dbReference type="InterPro" id="IPR010920">
    <property type="entry name" value="LSM_dom_sf"/>
</dbReference>
<reference evidence="9 10" key="1">
    <citation type="journal article" date="2019" name="Int. J. Syst. Evol. Microbiol.">
        <title>The Global Catalogue of Microorganisms (GCM) 10K type strain sequencing project: providing services to taxonomists for standard genome sequencing and annotation.</title>
        <authorList>
            <consortium name="The Broad Institute Genomics Platform"/>
            <consortium name="The Broad Institute Genome Sequencing Center for Infectious Disease"/>
            <person name="Wu L."/>
            <person name="Ma J."/>
        </authorList>
    </citation>
    <scope>NUCLEOTIDE SEQUENCE [LARGE SCALE GENOMIC DNA]</scope>
    <source>
        <strain evidence="9 10">GX26</strain>
    </source>
</reference>
<evidence type="ECO:0000256" key="4">
    <source>
        <dbReference type="ARBA" id="ARBA00022692"/>
    </source>
</evidence>
<evidence type="ECO:0000256" key="2">
    <source>
        <dbReference type="ARBA" id="ARBA00008017"/>
    </source>
</evidence>
<dbReference type="Gene3D" id="1.10.287.1260">
    <property type="match status" value="1"/>
</dbReference>
<comment type="caution">
    <text evidence="9">The sequence shown here is derived from an EMBL/GenBank/DDBJ whole genome shotgun (WGS) entry which is preliminary data.</text>
</comment>